<evidence type="ECO:0000259" key="1">
    <source>
        <dbReference type="Pfam" id="PF12697"/>
    </source>
</evidence>
<protein>
    <recommendedName>
        <fullName evidence="1">AB hydrolase-1 domain-containing protein</fullName>
    </recommendedName>
</protein>
<gene>
    <name evidence="2" type="ORF">B6S09_16805</name>
</gene>
<dbReference type="Gene3D" id="3.40.50.1820">
    <property type="entry name" value="alpha/beta hydrolase"/>
    <property type="match status" value="1"/>
</dbReference>
<proteinExistence type="predicted"/>
<name>A0A235C9X3_9GAMM</name>
<evidence type="ECO:0000313" key="3">
    <source>
        <dbReference type="Proteomes" id="UP000243640"/>
    </source>
</evidence>
<feature type="domain" description="AB hydrolase-1" evidence="1">
    <location>
        <begin position="45"/>
        <end position="252"/>
    </location>
</feature>
<dbReference type="EMBL" id="NQJF01000018">
    <property type="protein sequence ID" value="OYD21189.1"/>
    <property type="molecule type" value="Genomic_DNA"/>
</dbReference>
<dbReference type="Proteomes" id="UP000243640">
    <property type="component" value="Unassembled WGS sequence"/>
</dbReference>
<dbReference type="InterPro" id="IPR029058">
    <property type="entry name" value="AB_hydrolase_fold"/>
</dbReference>
<evidence type="ECO:0000313" key="2">
    <source>
        <dbReference type="EMBL" id="OYD21189.1"/>
    </source>
</evidence>
<dbReference type="PIRSF" id="PIRSF031982">
    <property type="entry name" value="UCP031982_abhydr"/>
    <property type="match status" value="1"/>
</dbReference>
<dbReference type="Pfam" id="PF12697">
    <property type="entry name" value="Abhydrolase_6"/>
    <property type="match status" value="1"/>
</dbReference>
<dbReference type="RefSeq" id="WP_094279652.1">
    <property type="nucleotide sequence ID" value="NZ_NQJF01000018.1"/>
</dbReference>
<dbReference type="AlphaFoldDB" id="A0A235C9X3"/>
<dbReference type="InterPro" id="IPR000073">
    <property type="entry name" value="AB_hydrolase_1"/>
</dbReference>
<comment type="caution">
    <text evidence="2">The sequence shown here is derived from an EMBL/GenBank/DDBJ whole genome shotgun (WGS) entry which is preliminary data.</text>
</comment>
<dbReference type="InterPro" id="IPR016986">
    <property type="entry name" value="UCP031982_abhydr"/>
</dbReference>
<organism evidence="2 3">
    <name type="scientific">Oceanimonas baumannii</name>
    <dbReference type="NCBI Taxonomy" id="129578"/>
    <lineage>
        <taxon>Bacteria</taxon>
        <taxon>Pseudomonadati</taxon>
        <taxon>Pseudomonadota</taxon>
        <taxon>Gammaproteobacteria</taxon>
        <taxon>Aeromonadales</taxon>
        <taxon>Aeromonadaceae</taxon>
        <taxon>Oceanimonas</taxon>
    </lineage>
</organism>
<dbReference type="OrthoDB" id="192696at2"/>
<reference evidence="2 3" key="1">
    <citation type="submission" date="2017-08" db="EMBL/GenBank/DDBJ databases">
        <title>Draft Genome Sequence of the Marine Bacterium Oceanimonas baumannii ATCC 700832.</title>
        <authorList>
            <person name="Mcclelland W.D."/>
            <person name="Brennan M.A."/>
            <person name="Trachtenberg A.M."/>
            <person name="Maclea K.S."/>
        </authorList>
    </citation>
    <scope>NUCLEOTIDE SEQUENCE [LARGE SCALE GENOMIC DNA]</scope>
    <source>
        <strain evidence="2 3">ATCC 700832</strain>
    </source>
</reference>
<dbReference type="SUPFAM" id="SSF53474">
    <property type="entry name" value="alpha/beta-Hydrolases"/>
    <property type="match status" value="1"/>
</dbReference>
<sequence>MIEARVLYPTAASASARTFAENPAFYGFKAVENATPAGSQLPVYILVHGTSGSWKNLSWLGSYLAEQGALVVSANHPDYTTGQATPERVLRMWEQPRDVSFLIDEILSGKYAQYVDKKDITVIGYSLGGYTALALAGARFDIAGYQNYCSQHRDISCHFYKNAFESLSPEDHSMISGDYSDERVMKSVAIAPGYVPAVIPNALTGLSADTVIVGAELDKTIPPQLQIKPYIGENINNLHYQEVAGASHFSFMQNCKPQAIAILEEEDAAFVCEEAENVDRRSLHQSLIEIVEQL</sequence>
<accession>A0A235C9X3</accession>